<gene>
    <name evidence="2" type="ORF">Cfor_10373</name>
</gene>
<keyword evidence="3" id="KW-1185">Reference proteome</keyword>
<dbReference type="InterPro" id="IPR006631">
    <property type="entry name" value="DM4_12"/>
</dbReference>
<proteinExistence type="predicted"/>
<keyword evidence="1" id="KW-0732">Signal</keyword>
<protein>
    <submittedName>
        <fullName evidence="2">Uncharacterized protein</fullName>
    </submittedName>
</protein>
<dbReference type="Pfam" id="PF07841">
    <property type="entry name" value="DM4_12"/>
    <property type="match status" value="1"/>
</dbReference>
<dbReference type="SMART" id="SM00718">
    <property type="entry name" value="DM4_12"/>
    <property type="match status" value="1"/>
</dbReference>
<reference evidence="3" key="1">
    <citation type="submission" date="2020-01" db="EMBL/GenBank/DDBJ databases">
        <title>Draft genome sequence of the Termite Coptotermes fromosanus.</title>
        <authorList>
            <person name="Itakura S."/>
            <person name="Yosikawa Y."/>
            <person name="Umezawa K."/>
        </authorList>
    </citation>
    <scope>NUCLEOTIDE SEQUENCE [LARGE SCALE GENOMIC DNA]</scope>
</reference>
<evidence type="ECO:0000256" key="1">
    <source>
        <dbReference type="SAM" id="SignalP"/>
    </source>
</evidence>
<evidence type="ECO:0000313" key="2">
    <source>
        <dbReference type="EMBL" id="GFG34800.1"/>
    </source>
</evidence>
<dbReference type="Proteomes" id="UP000502823">
    <property type="component" value="Unassembled WGS sequence"/>
</dbReference>
<evidence type="ECO:0000313" key="3">
    <source>
        <dbReference type="Proteomes" id="UP000502823"/>
    </source>
</evidence>
<accession>A0A6L2PT43</accession>
<dbReference type="PANTHER" id="PTHR21398:SF7">
    <property type="entry name" value="LP19941P"/>
    <property type="match status" value="1"/>
</dbReference>
<name>A0A6L2PT43_COPFO</name>
<dbReference type="OrthoDB" id="8185446at2759"/>
<feature type="signal peptide" evidence="1">
    <location>
        <begin position="1"/>
        <end position="26"/>
    </location>
</feature>
<feature type="chain" id="PRO_5026901414" evidence="1">
    <location>
        <begin position="27"/>
        <end position="200"/>
    </location>
</feature>
<dbReference type="EMBL" id="BLKM01005581">
    <property type="protein sequence ID" value="GFG34800.1"/>
    <property type="molecule type" value="Genomic_DNA"/>
</dbReference>
<dbReference type="AlphaFoldDB" id="A0A6L2PT43"/>
<sequence>MLGSRLLLAVPVAILVFHTACRSCGGVNDKLTLSRRKRFIVFPEGSTFSVAFCMTWKTLTEDLDIYTLGVNWAISYELPNQTVRDPETHRIVPAFHLRRRRRELYSRLEAAMDASGLEGRSCIKRALCETAQRLVPKASILEEILRVLFSLPLEEVDVHEPQEHHEYDAAHRRGLSNRDCPELYPECSLSLVDMVLGTQE</sequence>
<comment type="caution">
    <text evidence="2">The sequence shown here is derived from an EMBL/GenBank/DDBJ whole genome shotgun (WGS) entry which is preliminary data.</text>
</comment>
<dbReference type="InParanoid" id="A0A6L2PT43"/>
<dbReference type="PANTHER" id="PTHR21398">
    <property type="entry name" value="AGAP007094-PA"/>
    <property type="match status" value="1"/>
</dbReference>
<organism evidence="2 3">
    <name type="scientific">Coptotermes formosanus</name>
    <name type="common">Formosan subterranean termite</name>
    <dbReference type="NCBI Taxonomy" id="36987"/>
    <lineage>
        <taxon>Eukaryota</taxon>
        <taxon>Metazoa</taxon>
        <taxon>Ecdysozoa</taxon>
        <taxon>Arthropoda</taxon>
        <taxon>Hexapoda</taxon>
        <taxon>Insecta</taxon>
        <taxon>Pterygota</taxon>
        <taxon>Neoptera</taxon>
        <taxon>Polyneoptera</taxon>
        <taxon>Dictyoptera</taxon>
        <taxon>Blattodea</taxon>
        <taxon>Blattoidea</taxon>
        <taxon>Termitoidae</taxon>
        <taxon>Rhinotermitidae</taxon>
        <taxon>Coptotermes</taxon>
    </lineage>
</organism>